<evidence type="ECO:0000256" key="7">
    <source>
        <dbReference type="ARBA" id="ARBA00023136"/>
    </source>
</evidence>
<comment type="similarity">
    <text evidence="2">Belongs to the syntaxin family.</text>
</comment>
<comment type="subcellular location">
    <subcellularLocation>
        <location evidence="1">Membrane</location>
        <topology evidence="1">Single-pass type IV membrane protein</topology>
    </subcellularLocation>
</comment>
<dbReference type="EMBL" id="HBFA01010959">
    <property type="protein sequence ID" value="CAD8659125.1"/>
    <property type="molecule type" value="Transcribed_RNA"/>
</dbReference>
<evidence type="ECO:0000256" key="9">
    <source>
        <dbReference type="SAM" id="Phobius"/>
    </source>
</evidence>
<dbReference type="SMART" id="SM00503">
    <property type="entry name" value="SynN"/>
    <property type="match status" value="1"/>
</dbReference>
<dbReference type="GO" id="GO:0000149">
    <property type="term" value="F:SNARE binding"/>
    <property type="evidence" value="ECO:0007669"/>
    <property type="project" value="TreeGrafter"/>
</dbReference>
<feature type="region of interest" description="Disordered" evidence="8">
    <location>
        <begin position="61"/>
        <end position="81"/>
    </location>
</feature>
<keyword evidence="6 9" id="KW-1133">Transmembrane helix</keyword>
<dbReference type="GO" id="GO:0005886">
    <property type="term" value="C:plasma membrane"/>
    <property type="evidence" value="ECO:0007669"/>
    <property type="project" value="TreeGrafter"/>
</dbReference>
<keyword evidence="7 9" id="KW-0472">Membrane</keyword>
<evidence type="ECO:0000256" key="6">
    <source>
        <dbReference type="ARBA" id="ARBA00022989"/>
    </source>
</evidence>
<dbReference type="PROSITE" id="PS50192">
    <property type="entry name" value="T_SNARE"/>
    <property type="match status" value="1"/>
</dbReference>
<evidence type="ECO:0000256" key="1">
    <source>
        <dbReference type="ARBA" id="ARBA00004211"/>
    </source>
</evidence>
<keyword evidence="3" id="KW-0813">Transport</keyword>
<evidence type="ECO:0000256" key="2">
    <source>
        <dbReference type="ARBA" id="ARBA00009063"/>
    </source>
</evidence>
<evidence type="ECO:0000256" key="4">
    <source>
        <dbReference type="ARBA" id="ARBA00022692"/>
    </source>
</evidence>
<dbReference type="GO" id="GO:0031201">
    <property type="term" value="C:SNARE complex"/>
    <property type="evidence" value="ECO:0007669"/>
    <property type="project" value="TreeGrafter"/>
</dbReference>
<accession>A0A7S0QZK3</accession>
<dbReference type="GO" id="GO:0006906">
    <property type="term" value="P:vesicle fusion"/>
    <property type="evidence" value="ECO:0007669"/>
    <property type="project" value="TreeGrafter"/>
</dbReference>
<feature type="region of interest" description="Disordered" evidence="8">
    <location>
        <begin position="28"/>
        <end position="49"/>
    </location>
</feature>
<protein>
    <recommendedName>
        <fullName evidence="10">t-SNARE coiled-coil homology domain-containing protein</fullName>
    </recommendedName>
</protein>
<dbReference type="CDD" id="cd15848">
    <property type="entry name" value="SNARE_syntaxin1-like"/>
    <property type="match status" value="1"/>
</dbReference>
<dbReference type="GO" id="GO:0012505">
    <property type="term" value="C:endomembrane system"/>
    <property type="evidence" value="ECO:0007669"/>
    <property type="project" value="TreeGrafter"/>
</dbReference>
<proteinExistence type="inferred from homology"/>
<dbReference type="InterPro" id="IPR000727">
    <property type="entry name" value="T_SNARE_dom"/>
</dbReference>
<evidence type="ECO:0000256" key="8">
    <source>
        <dbReference type="SAM" id="MobiDB-lite"/>
    </source>
</evidence>
<feature type="domain" description="T-SNARE coiled-coil homology" evidence="10">
    <location>
        <begin position="251"/>
        <end position="313"/>
    </location>
</feature>
<sequence length="351" mass="39410">MNDLLGSVKPEGIGRYRFNDVTADIELGATPAAPNSSESKNDGDAETEKNRFALFGVTLRKTSGKTRSESQPTSSEDASDTSLDDFYRSVSEMKKVFSVLNKKLKALQSAHERSKTATRASEMKEIRQQMQDITTAVGQMANDAKNKLEVLDNENVSVRSKYGANSCQDRTRTSITNSLRKKLKEILSDFSEVRSRIHDEYRDTVSRRYYTVNGKNLDDEELEQIIESGESESIFRSAIVDAGRGQILDTVAEIQERHDAFRELERKLLMLHQIFLDMAVLVEAQGEKLDNIEANVGQAVEYVEQGNEALGKAKEIQKNTRKWACYAIWILLTMVTVIVVVVLKPWKDGGA</sequence>
<dbReference type="CDD" id="cd00179">
    <property type="entry name" value="SynN"/>
    <property type="match status" value="1"/>
</dbReference>
<feature type="compositionally biased region" description="Basic and acidic residues" evidence="8">
    <location>
        <begin position="39"/>
        <end position="49"/>
    </location>
</feature>
<evidence type="ECO:0000259" key="10">
    <source>
        <dbReference type="PROSITE" id="PS50192"/>
    </source>
</evidence>
<dbReference type="SUPFAM" id="SSF47661">
    <property type="entry name" value="t-snare proteins"/>
    <property type="match status" value="1"/>
</dbReference>
<feature type="transmembrane region" description="Helical" evidence="9">
    <location>
        <begin position="323"/>
        <end position="343"/>
    </location>
</feature>
<dbReference type="Gene3D" id="1.20.58.70">
    <property type="match status" value="1"/>
</dbReference>
<dbReference type="Pfam" id="PF05739">
    <property type="entry name" value="SNARE"/>
    <property type="match status" value="1"/>
</dbReference>
<evidence type="ECO:0000313" key="11">
    <source>
        <dbReference type="EMBL" id="CAD8659125.1"/>
    </source>
</evidence>
<keyword evidence="5" id="KW-0653">Protein transport</keyword>
<gene>
    <name evidence="11" type="ORF">POBO1169_LOCUS5722</name>
</gene>
<dbReference type="FunFam" id="1.20.5.110:FF:000008">
    <property type="entry name" value="Syntaxin 132"/>
    <property type="match status" value="1"/>
</dbReference>
<dbReference type="AlphaFoldDB" id="A0A7S0QZK3"/>
<dbReference type="GO" id="GO:0006887">
    <property type="term" value="P:exocytosis"/>
    <property type="evidence" value="ECO:0007669"/>
    <property type="project" value="TreeGrafter"/>
</dbReference>
<keyword evidence="4 9" id="KW-0812">Transmembrane</keyword>
<reference evidence="11" key="1">
    <citation type="submission" date="2021-01" db="EMBL/GenBank/DDBJ databases">
        <authorList>
            <person name="Corre E."/>
            <person name="Pelletier E."/>
            <person name="Niang G."/>
            <person name="Scheremetjew M."/>
            <person name="Finn R."/>
            <person name="Kale V."/>
            <person name="Holt S."/>
            <person name="Cochrane G."/>
            <person name="Meng A."/>
            <person name="Brown T."/>
            <person name="Cohen L."/>
        </authorList>
    </citation>
    <scope>NUCLEOTIDE SEQUENCE</scope>
    <source>
        <strain evidence="11">CCMP722</strain>
    </source>
</reference>
<evidence type="ECO:0000256" key="5">
    <source>
        <dbReference type="ARBA" id="ARBA00022927"/>
    </source>
</evidence>
<dbReference type="Gene3D" id="1.20.5.110">
    <property type="match status" value="1"/>
</dbReference>
<dbReference type="PANTHER" id="PTHR19957">
    <property type="entry name" value="SYNTAXIN"/>
    <property type="match status" value="1"/>
</dbReference>
<dbReference type="GO" id="GO:0048278">
    <property type="term" value="P:vesicle docking"/>
    <property type="evidence" value="ECO:0007669"/>
    <property type="project" value="TreeGrafter"/>
</dbReference>
<dbReference type="SMART" id="SM00397">
    <property type="entry name" value="t_SNARE"/>
    <property type="match status" value="1"/>
</dbReference>
<dbReference type="InterPro" id="IPR010989">
    <property type="entry name" value="SNARE"/>
</dbReference>
<dbReference type="InterPro" id="IPR006011">
    <property type="entry name" value="Syntaxin_N"/>
</dbReference>
<dbReference type="Pfam" id="PF00804">
    <property type="entry name" value="Syntaxin"/>
    <property type="match status" value="1"/>
</dbReference>
<dbReference type="PANTHER" id="PTHR19957:SF307">
    <property type="entry name" value="PROTEIN SSO1-RELATED"/>
    <property type="match status" value="1"/>
</dbReference>
<evidence type="ECO:0000256" key="3">
    <source>
        <dbReference type="ARBA" id="ARBA00022448"/>
    </source>
</evidence>
<name>A0A7S0QZK3_9CHLO</name>
<dbReference type="InterPro" id="IPR045242">
    <property type="entry name" value="Syntaxin"/>
</dbReference>
<dbReference type="GO" id="GO:0006886">
    <property type="term" value="P:intracellular protein transport"/>
    <property type="evidence" value="ECO:0007669"/>
    <property type="project" value="TreeGrafter"/>
</dbReference>
<dbReference type="GO" id="GO:0005484">
    <property type="term" value="F:SNAP receptor activity"/>
    <property type="evidence" value="ECO:0007669"/>
    <property type="project" value="TreeGrafter"/>
</dbReference>
<organism evidence="11">
    <name type="scientific">Pyramimonas obovata</name>
    <dbReference type="NCBI Taxonomy" id="1411642"/>
    <lineage>
        <taxon>Eukaryota</taxon>
        <taxon>Viridiplantae</taxon>
        <taxon>Chlorophyta</taxon>
        <taxon>Pyramimonadophyceae</taxon>
        <taxon>Pyramimonadales</taxon>
        <taxon>Pyramimonadaceae</taxon>
        <taxon>Pyramimonas</taxon>
        <taxon>Pyramimonas incertae sedis</taxon>
    </lineage>
</organism>